<keyword evidence="2" id="KW-0249">Electron transport</keyword>
<evidence type="ECO:0000313" key="6">
    <source>
        <dbReference type="EMBL" id="EFA86069.1"/>
    </source>
</evidence>
<evidence type="ECO:0000256" key="1">
    <source>
        <dbReference type="ARBA" id="ARBA00003318"/>
    </source>
</evidence>
<dbReference type="Pfam" id="PF00085">
    <property type="entry name" value="Thioredoxin"/>
    <property type="match status" value="1"/>
</dbReference>
<proteinExistence type="predicted"/>
<dbReference type="EMBL" id="ADBJ01000004">
    <property type="protein sequence ID" value="EFA86069.1"/>
    <property type="molecule type" value="Genomic_DNA"/>
</dbReference>
<comment type="function">
    <text evidence="1">Participates in various redox reactions through the reversible oxidation of its active center dithiol to a disulfide and catalyzes dithiol-disulfide exchange reactions.</text>
</comment>
<feature type="domain" description="Thioredoxin" evidence="5">
    <location>
        <begin position="16"/>
        <end position="158"/>
    </location>
</feature>
<sequence>MIRNRNSDSNIKMKTSQGNITIPDTKTTTTVDHECCMIGGGTSNYSSEPITDLHKDANCIEDLDRLLQSSDKVILFISAKWCSPCRILSPIFGALSEDTSYKDILFIKTDADLNPDHPIVKETPGVPSFITYYKQVELDRFSGRDHLELKRVLDRLSTKTQFIF</sequence>
<keyword evidence="3" id="KW-1015">Disulfide bond</keyword>
<dbReference type="InterPro" id="IPR036249">
    <property type="entry name" value="Thioredoxin-like_sf"/>
</dbReference>
<dbReference type="FunCoup" id="D3AYP2">
    <property type="interactions" value="162"/>
</dbReference>
<gene>
    <name evidence="6" type="primary">trxD</name>
    <name evidence="6" type="ORF">PPL_01306</name>
</gene>
<accession>D3AYP2</accession>
<evidence type="ECO:0000259" key="5">
    <source>
        <dbReference type="PROSITE" id="PS51352"/>
    </source>
</evidence>
<dbReference type="AlphaFoldDB" id="D3AYP2"/>
<dbReference type="InterPro" id="IPR013766">
    <property type="entry name" value="Thioredoxin_domain"/>
</dbReference>
<dbReference type="SUPFAM" id="SSF52833">
    <property type="entry name" value="Thioredoxin-like"/>
    <property type="match status" value="1"/>
</dbReference>
<dbReference type="Gene3D" id="3.40.30.10">
    <property type="entry name" value="Glutaredoxin"/>
    <property type="match status" value="1"/>
</dbReference>
<dbReference type="Proteomes" id="UP000001396">
    <property type="component" value="Unassembled WGS sequence"/>
</dbReference>
<keyword evidence="7" id="KW-1185">Reference proteome</keyword>
<evidence type="ECO:0000256" key="3">
    <source>
        <dbReference type="ARBA" id="ARBA00023157"/>
    </source>
</evidence>
<feature type="compositionally biased region" description="Polar residues" evidence="4">
    <location>
        <begin position="7"/>
        <end position="24"/>
    </location>
</feature>
<name>D3AYP2_HETP5</name>
<feature type="region of interest" description="Disordered" evidence="4">
    <location>
        <begin position="1"/>
        <end position="24"/>
    </location>
</feature>
<dbReference type="PROSITE" id="PS51352">
    <property type="entry name" value="THIOREDOXIN_2"/>
    <property type="match status" value="1"/>
</dbReference>
<dbReference type="CDD" id="cd02947">
    <property type="entry name" value="TRX_family"/>
    <property type="match status" value="1"/>
</dbReference>
<comment type="caution">
    <text evidence="6">The sequence shown here is derived from an EMBL/GenBank/DDBJ whole genome shotgun (WGS) entry which is preliminary data.</text>
</comment>
<dbReference type="STRING" id="670386.D3AYP2"/>
<dbReference type="GeneID" id="31356836"/>
<dbReference type="InParanoid" id="D3AYP2"/>
<evidence type="ECO:0000256" key="2">
    <source>
        <dbReference type="ARBA" id="ARBA00022982"/>
    </source>
</evidence>
<dbReference type="PANTHER" id="PTHR46115">
    <property type="entry name" value="THIOREDOXIN-LIKE PROTEIN 1"/>
    <property type="match status" value="1"/>
</dbReference>
<protein>
    <submittedName>
        <fullName evidence="6">Thioredoxin</fullName>
    </submittedName>
</protein>
<reference evidence="6 7" key="1">
    <citation type="journal article" date="2011" name="Genome Res.">
        <title>Phylogeny-wide analysis of social amoeba genomes highlights ancient origins for complex intercellular communication.</title>
        <authorList>
            <person name="Heidel A.J."/>
            <person name="Lawal H.M."/>
            <person name="Felder M."/>
            <person name="Schilde C."/>
            <person name="Helps N.R."/>
            <person name="Tunggal B."/>
            <person name="Rivero F."/>
            <person name="John U."/>
            <person name="Schleicher M."/>
            <person name="Eichinger L."/>
            <person name="Platzer M."/>
            <person name="Noegel A.A."/>
            <person name="Schaap P."/>
            <person name="Gloeckner G."/>
        </authorList>
    </citation>
    <scope>NUCLEOTIDE SEQUENCE [LARGE SCALE GENOMIC DNA]</scope>
    <source>
        <strain evidence="7">ATCC 26659 / Pp 5 / PN500</strain>
    </source>
</reference>
<keyword evidence="2" id="KW-0813">Transport</keyword>
<organism evidence="6 7">
    <name type="scientific">Heterostelium pallidum (strain ATCC 26659 / Pp 5 / PN500)</name>
    <name type="common">Cellular slime mold</name>
    <name type="synonym">Polysphondylium pallidum</name>
    <dbReference type="NCBI Taxonomy" id="670386"/>
    <lineage>
        <taxon>Eukaryota</taxon>
        <taxon>Amoebozoa</taxon>
        <taxon>Evosea</taxon>
        <taxon>Eumycetozoa</taxon>
        <taxon>Dictyostelia</taxon>
        <taxon>Acytosteliales</taxon>
        <taxon>Acytosteliaceae</taxon>
        <taxon>Heterostelium</taxon>
    </lineage>
</organism>
<evidence type="ECO:0000313" key="7">
    <source>
        <dbReference type="Proteomes" id="UP000001396"/>
    </source>
</evidence>
<dbReference type="RefSeq" id="XP_020438175.1">
    <property type="nucleotide sequence ID" value="XM_020572317.1"/>
</dbReference>
<evidence type="ECO:0000256" key="4">
    <source>
        <dbReference type="SAM" id="MobiDB-lite"/>
    </source>
</evidence>